<feature type="region of interest" description="Disordered" evidence="1">
    <location>
        <begin position="31"/>
        <end position="56"/>
    </location>
</feature>
<dbReference type="Pfam" id="PF19190">
    <property type="entry name" value="BACON_2"/>
    <property type="match status" value="1"/>
</dbReference>
<dbReference type="EMBL" id="BNJK01000001">
    <property type="protein sequence ID" value="GHO94172.1"/>
    <property type="molecule type" value="Genomic_DNA"/>
</dbReference>
<evidence type="ECO:0000256" key="2">
    <source>
        <dbReference type="SAM" id="Phobius"/>
    </source>
</evidence>
<dbReference type="InterPro" id="IPR024361">
    <property type="entry name" value="BACON"/>
</dbReference>
<organism evidence="4 5">
    <name type="scientific">Reticulibacter mediterranei</name>
    <dbReference type="NCBI Taxonomy" id="2778369"/>
    <lineage>
        <taxon>Bacteria</taxon>
        <taxon>Bacillati</taxon>
        <taxon>Chloroflexota</taxon>
        <taxon>Ktedonobacteria</taxon>
        <taxon>Ktedonobacterales</taxon>
        <taxon>Reticulibacteraceae</taxon>
        <taxon>Reticulibacter</taxon>
    </lineage>
</organism>
<evidence type="ECO:0000259" key="3">
    <source>
        <dbReference type="Pfam" id="PF19190"/>
    </source>
</evidence>
<dbReference type="InterPro" id="IPR013783">
    <property type="entry name" value="Ig-like_fold"/>
</dbReference>
<keyword evidence="2" id="KW-1133">Transmembrane helix</keyword>
<gene>
    <name evidence="4" type="ORF">KSF_042200</name>
</gene>
<feature type="domain" description="BACON" evidence="3">
    <location>
        <begin position="268"/>
        <end position="359"/>
    </location>
</feature>
<evidence type="ECO:0000313" key="4">
    <source>
        <dbReference type="EMBL" id="GHO94172.1"/>
    </source>
</evidence>
<dbReference type="Proteomes" id="UP000597444">
    <property type="component" value="Unassembled WGS sequence"/>
</dbReference>
<feature type="compositionally biased region" description="Basic and acidic residues" evidence="1">
    <location>
        <begin position="31"/>
        <end position="41"/>
    </location>
</feature>
<sequence length="380" mass="41657">METKRCPYCHKLQRAEAQTCSRCGRAFLSKKPETRTRDLRHTPIPPASPHRAGHYAGLHPEDQPYQSSKIAVQRPPFVQDQGWQRPLHEPEQIILPSPDDEETLPAVSRHVVNRPQQPVPPVLPQKRASFAVRPVSFILALSCLFFLLASSIIAFALIGKNASISSAEVEASPNAIRANDIFTLSGQGFTGGHWLTFSYDFRHTVFDSNQRPLQVQVSEDGRFSTTIRVSTDWGVGRHSIYVLDSAQQSSISTFITIEPAPGSQPHLQIPVAEVSFGQAEAGVVSNKTLTLTNTGGSMVRWQVSSDQSWLTVSPDKGMFAGSTNVQININRENLAPGPYLGHITFRQNGDSATTHIVQVTMEVEATPPTPTPTASLPLAQ</sequence>
<dbReference type="RefSeq" id="WP_220204928.1">
    <property type="nucleotide sequence ID" value="NZ_BNJK01000001.1"/>
</dbReference>
<name>A0A8J3N4K1_9CHLR</name>
<protein>
    <recommendedName>
        <fullName evidence="3">BACON domain-containing protein</fullName>
    </recommendedName>
</protein>
<evidence type="ECO:0000256" key="1">
    <source>
        <dbReference type="SAM" id="MobiDB-lite"/>
    </source>
</evidence>
<feature type="transmembrane region" description="Helical" evidence="2">
    <location>
        <begin position="135"/>
        <end position="158"/>
    </location>
</feature>
<evidence type="ECO:0000313" key="5">
    <source>
        <dbReference type="Proteomes" id="UP000597444"/>
    </source>
</evidence>
<keyword evidence="2" id="KW-0472">Membrane</keyword>
<keyword evidence="2" id="KW-0812">Transmembrane</keyword>
<dbReference type="AlphaFoldDB" id="A0A8J3N4K1"/>
<dbReference type="CDD" id="cd14948">
    <property type="entry name" value="BACON"/>
    <property type="match status" value="1"/>
</dbReference>
<proteinExistence type="predicted"/>
<accession>A0A8J3N4K1</accession>
<comment type="caution">
    <text evidence="4">The sequence shown here is derived from an EMBL/GenBank/DDBJ whole genome shotgun (WGS) entry which is preliminary data.</text>
</comment>
<dbReference type="Gene3D" id="2.60.40.10">
    <property type="entry name" value="Immunoglobulins"/>
    <property type="match status" value="1"/>
</dbReference>
<reference evidence="4" key="1">
    <citation type="submission" date="2020-10" db="EMBL/GenBank/DDBJ databases">
        <title>Taxonomic study of unclassified bacteria belonging to the class Ktedonobacteria.</title>
        <authorList>
            <person name="Yabe S."/>
            <person name="Wang C.M."/>
            <person name="Zheng Y."/>
            <person name="Sakai Y."/>
            <person name="Cavaletti L."/>
            <person name="Monciardini P."/>
            <person name="Donadio S."/>
        </authorList>
    </citation>
    <scope>NUCLEOTIDE SEQUENCE</scope>
    <source>
        <strain evidence="4">ID150040</strain>
    </source>
</reference>
<keyword evidence="5" id="KW-1185">Reference proteome</keyword>